<feature type="domain" description="RING-CH-type" evidence="6">
    <location>
        <begin position="110"/>
        <end position="183"/>
    </location>
</feature>
<keyword evidence="1" id="KW-0479">Metal-binding</keyword>
<dbReference type="PROSITE" id="PS51292">
    <property type="entry name" value="ZF_RING_CH"/>
    <property type="match status" value="2"/>
</dbReference>
<dbReference type="Gene3D" id="3.30.40.10">
    <property type="entry name" value="Zinc/RING finger domain, C3HC4 (zinc finger)"/>
    <property type="match status" value="2"/>
</dbReference>
<dbReference type="InterPro" id="IPR013083">
    <property type="entry name" value="Znf_RING/FYVE/PHD"/>
</dbReference>
<dbReference type="InterPro" id="IPR011016">
    <property type="entry name" value="Znf_RING-CH"/>
</dbReference>
<dbReference type="Pfam" id="PF12906">
    <property type="entry name" value="RINGv"/>
    <property type="match status" value="2"/>
</dbReference>
<feature type="region of interest" description="Disordered" evidence="4">
    <location>
        <begin position="14"/>
        <end position="51"/>
    </location>
</feature>
<dbReference type="EMBL" id="QGKV02000649">
    <property type="protein sequence ID" value="KAF3576264.1"/>
    <property type="molecule type" value="Genomic_DNA"/>
</dbReference>
<evidence type="ECO:0000256" key="1">
    <source>
        <dbReference type="ARBA" id="ARBA00022723"/>
    </source>
</evidence>
<keyword evidence="2" id="KW-0863">Zinc-finger</keyword>
<organism evidence="7 8">
    <name type="scientific">Brassica cretica</name>
    <name type="common">Mustard</name>
    <dbReference type="NCBI Taxonomy" id="69181"/>
    <lineage>
        <taxon>Eukaryota</taxon>
        <taxon>Viridiplantae</taxon>
        <taxon>Streptophyta</taxon>
        <taxon>Embryophyta</taxon>
        <taxon>Tracheophyta</taxon>
        <taxon>Spermatophyta</taxon>
        <taxon>Magnoliopsida</taxon>
        <taxon>eudicotyledons</taxon>
        <taxon>Gunneridae</taxon>
        <taxon>Pentapetalae</taxon>
        <taxon>rosids</taxon>
        <taxon>malvids</taxon>
        <taxon>Brassicales</taxon>
        <taxon>Brassicaceae</taxon>
        <taxon>Brassiceae</taxon>
        <taxon>Brassica</taxon>
    </lineage>
</organism>
<evidence type="ECO:0000313" key="7">
    <source>
        <dbReference type="EMBL" id="KAF3576264.1"/>
    </source>
</evidence>
<keyword evidence="5" id="KW-0472">Membrane</keyword>
<comment type="caution">
    <text evidence="7">The sequence shown here is derived from an EMBL/GenBank/DDBJ whole genome shotgun (WGS) entry which is preliminary data.</text>
</comment>
<protein>
    <recommendedName>
        <fullName evidence="6">RING-CH-type domain-containing protein</fullName>
    </recommendedName>
</protein>
<gene>
    <name evidence="7" type="ORF">DY000_02029596</name>
</gene>
<reference evidence="7 8" key="1">
    <citation type="journal article" date="2020" name="BMC Genomics">
        <title>Intraspecific diversification of the crop wild relative Brassica cretica Lam. using demographic model selection.</title>
        <authorList>
            <person name="Kioukis A."/>
            <person name="Michalopoulou V.A."/>
            <person name="Briers L."/>
            <person name="Pirintsos S."/>
            <person name="Studholme D.J."/>
            <person name="Pavlidis P."/>
            <person name="Sarris P.F."/>
        </authorList>
    </citation>
    <scope>NUCLEOTIDE SEQUENCE [LARGE SCALE GENOMIC DNA]</scope>
    <source>
        <strain evidence="8">cv. PFS-1207/04</strain>
    </source>
</reference>
<dbReference type="SMART" id="SM00744">
    <property type="entry name" value="RINGv"/>
    <property type="match status" value="2"/>
</dbReference>
<feature type="region of interest" description="Disordered" evidence="4">
    <location>
        <begin position="72"/>
        <end position="91"/>
    </location>
</feature>
<feature type="transmembrane region" description="Helical" evidence="5">
    <location>
        <begin position="411"/>
        <end position="428"/>
    </location>
</feature>
<keyword evidence="5" id="KW-1133">Transmembrane helix</keyword>
<evidence type="ECO:0000313" key="8">
    <source>
        <dbReference type="Proteomes" id="UP000266723"/>
    </source>
</evidence>
<dbReference type="PANTHER" id="PTHR46214">
    <property type="entry name" value="ZINC FINGER, RING-CH-TYPE"/>
    <property type="match status" value="1"/>
</dbReference>
<keyword evidence="5" id="KW-0812">Transmembrane</keyword>
<feature type="region of interest" description="Disordered" evidence="4">
    <location>
        <begin position="228"/>
        <end position="249"/>
    </location>
</feature>
<evidence type="ECO:0000256" key="3">
    <source>
        <dbReference type="ARBA" id="ARBA00022833"/>
    </source>
</evidence>
<proteinExistence type="predicted"/>
<evidence type="ECO:0000256" key="4">
    <source>
        <dbReference type="SAM" id="MobiDB-lite"/>
    </source>
</evidence>
<evidence type="ECO:0000256" key="5">
    <source>
        <dbReference type="SAM" id="Phobius"/>
    </source>
</evidence>
<name>A0ABQ7DF47_BRACR</name>
<feature type="domain" description="RING-CH-type" evidence="6">
    <location>
        <begin position="309"/>
        <end position="382"/>
    </location>
</feature>
<evidence type="ECO:0000259" key="6">
    <source>
        <dbReference type="PROSITE" id="PS51292"/>
    </source>
</evidence>
<sequence length="436" mass="47062">MDPESCLRSISVCKSSSGSVLVKGETSDSVSKHVLGEEQNETKPQQGKENDSIIGQDGVGCCNVSAHAVHEAEKDTSSHDSASVLGESDASTKEKAEEFHVVDLSSCGGESDNGQSICRICHVGSDQTPDRVSGKTVVTLELIQIGCKCKNELALAHFHCAEAWFKLRGNSVCEICGCTAKNVAVSFTEEEWSEIYKQKMDPESCLRSISVCKSSSGSVLVKGETSDSVSKHVLGEEQNETKPQQGKENDSIIGQDGVGCCNVSAHAVHEAEKDTSSHDSASVLGESDASTKEKAEEFHVVDLSSCGGESDNGQSICRICHVGSDQTPDRVSGKTVVTLELIQIGCKCKNELALAHFHCAEAWFKLRGNSVCEICGCTAKNVAVSFTEEEWSEVIVDTRVDERRRHSRQSCCVLIFIILTLILIHWVFNKLSTKPN</sequence>
<keyword evidence="3" id="KW-0862">Zinc</keyword>
<dbReference type="PANTHER" id="PTHR46214:SF25">
    <property type="entry name" value="RING-CH-TYPE DOMAIN-CONTAINING PROTEIN"/>
    <property type="match status" value="1"/>
</dbReference>
<evidence type="ECO:0000256" key="2">
    <source>
        <dbReference type="ARBA" id="ARBA00022771"/>
    </source>
</evidence>
<dbReference type="Proteomes" id="UP000266723">
    <property type="component" value="Unassembled WGS sequence"/>
</dbReference>
<accession>A0ABQ7DF47</accession>
<dbReference type="SUPFAM" id="SSF57850">
    <property type="entry name" value="RING/U-box"/>
    <property type="match status" value="2"/>
</dbReference>
<keyword evidence="8" id="KW-1185">Reference proteome</keyword>
<feature type="region of interest" description="Disordered" evidence="4">
    <location>
        <begin position="271"/>
        <end position="290"/>
    </location>
</feature>